<dbReference type="PRINTS" id="PR00081">
    <property type="entry name" value="GDHRDH"/>
</dbReference>
<dbReference type="Gene3D" id="3.40.50.720">
    <property type="entry name" value="NAD(P)-binding Rossmann-like Domain"/>
    <property type="match status" value="1"/>
</dbReference>
<dbReference type="SUPFAM" id="SSF51735">
    <property type="entry name" value="NAD(P)-binding Rossmann-fold domains"/>
    <property type="match status" value="1"/>
</dbReference>
<dbReference type="AlphaFoldDB" id="A0AAW6LRI2"/>
<comment type="caution">
    <text evidence="4">The sequence shown here is derived from an EMBL/GenBank/DDBJ whole genome shotgun (WGS) entry which is preliminary data.</text>
</comment>
<dbReference type="InterPro" id="IPR002347">
    <property type="entry name" value="SDR_fam"/>
</dbReference>
<evidence type="ECO:0000256" key="1">
    <source>
        <dbReference type="ARBA" id="ARBA00006484"/>
    </source>
</evidence>
<name>A0AAW6LRI2_RHOSG</name>
<organism evidence="4 5">
    <name type="scientific">Rhodococcus qingshengii</name>
    <dbReference type="NCBI Taxonomy" id="334542"/>
    <lineage>
        <taxon>Bacteria</taxon>
        <taxon>Bacillati</taxon>
        <taxon>Actinomycetota</taxon>
        <taxon>Actinomycetes</taxon>
        <taxon>Mycobacteriales</taxon>
        <taxon>Nocardiaceae</taxon>
        <taxon>Rhodococcus</taxon>
        <taxon>Rhodococcus erythropolis group</taxon>
    </lineage>
</organism>
<protein>
    <submittedName>
        <fullName evidence="4">SDR family NAD(P)-dependent oxidoreductase</fullName>
    </submittedName>
</protein>
<dbReference type="RefSeq" id="WP_275232828.1">
    <property type="nucleotide sequence ID" value="NZ_JARDXE010000026.1"/>
</dbReference>
<dbReference type="PROSITE" id="PS00061">
    <property type="entry name" value="ADH_SHORT"/>
    <property type="match status" value="1"/>
</dbReference>
<dbReference type="InterPro" id="IPR020904">
    <property type="entry name" value="Sc_DH/Rdtase_CS"/>
</dbReference>
<dbReference type="PANTHER" id="PTHR43008:SF4">
    <property type="entry name" value="CHAIN DEHYDROGENASE, PUTATIVE (AFU_ORTHOLOGUE AFUA_4G08710)-RELATED"/>
    <property type="match status" value="1"/>
</dbReference>
<dbReference type="EMBL" id="JARDXE010000026">
    <property type="protein sequence ID" value="MDE8649304.1"/>
    <property type="molecule type" value="Genomic_DNA"/>
</dbReference>
<keyword evidence="2" id="KW-0560">Oxidoreductase</keyword>
<reference evidence="4" key="1">
    <citation type="submission" date="2023-02" db="EMBL/GenBank/DDBJ databases">
        <title>A novel hydrolase synthesized by Rhodococcus erythropolis HQ is responsible for the detoxification of Zearalenone.</title>
        <authorList>
            <person name="Hu J."/>
            <person name="Xu J."/>
        </authorList>
    </citation>
    <scope>NUCLEOTIDE SEQUENCE</scope>
    <source>
        <strain evidence="4">HQ</strain>
    </source>
</reference>
<dbReference type="Proteomes" id="UP001217325">
    <property type="component" value="Unassembled WGS sequence"/>
</dbReference>
<gene>
    <name evidence="4" type="ORF">PXH69_30465</name>
</gene>
<dbReference type="PRINTS" id="PR00080">
    <property type="entry name" value="SDRFAMILY"/>
</dbReference>
<evidence type="ECO:0000256" key="2">
    <source>
        <dbReference type="ARBA" id="ARBA00023002"/>
    </source>
</evidence>
<dbReference type="Pfam" id="PF00106">
    <property type="entry name" value="adh_short"/>
    <property type="match status" value="1"/>
</dbReference>
<sequence>MSGSSPQRARRLADLSILVTGGGSGLGRALVTRFLDEGARVTVLDRTPESLAELDSATRKTLNIVAGDVTSAADNVAAVNSAVSAYGGVDVFVGNAGIWDFNRTILEMTTEEVENGYRELFDVNVKGYLLGARAVAEHLAERRGSMIFTLSNAALYPRGGGVLYTASKHAGVGIVSQLAYELAPHIRVNAVAPGGMATNLRGPQAMGLGDQSLSDILPSPDSLKDYSALDVAPRPVDYVETYVLLAAPQESATITGSVFDISGVGTPKRAAAVT</sequence>
<proteinExistence type="inferred from homology"/>
<dbReference type="InterPro" id="IPR036291">
    <property type="entry name" value="NAD(P)-bd_dom_sf"/>
</dbReference>
<evidence type="ECO:0000256" key="3">
    <source>
        <dbReference type="RuleBase" id="RU000363"/>
    </source>
</evidence>
<evidence type="ECO:0000313" key="5">
    <source>
        <dbReference type="Proteomes" id="UP001217325"/>
    </source>
</evidence>
<accession>A0AAW6LRI2</accession>
<comment type="similarity">
    <text evidence="1 3">Belongs to the short-chain dehydrogenases/reductases (SDR) family.</text>
</comment>
<dbReference type="GO" id="GO:0050664">
    <property type="term" value="F:oxidoreductase activity, acting on NAD(P)H, oxygen as acceptor"/>
    <property type="evidence" value="ECO:0007669"/>
    <property type="project" value="TreeGrafter"/>
</dbReference>
<dbReference type="PANTHER" id="PTHR43008">
    <property type="entry name" value="BENZIL REDUCTASE"/>
    <property type="match status" value="1"/>
</dbReference>
<evidence type="ECO:0000313" key="4">
    <source>
        <dbReference type="EMBL" id="MDE8649304.1"/>
    </source>
</evidence>